<evidence type="ECO:0000313" key="1">
    <source>
        <dbReference type="EMBL" id="KAJ8014623.1"/>
    </source>
</evidence>
<organism evidence="1 2">
    <name type="scientific">Dallia pectoralis</name>
    <name type="common">Alaska blackfish</name>
    <dbReference type="NCBI Taxonomy" id="75939"/>
    <lineage>
        <taxon>Eukaryota</taxon>
        <taxon>Metazoa</taxon>
        <taxon>Chordata</taxon>
        <taxon>Craniata</taxon>
        <taxon>Vertebrata</taxon>
        <taxon>Euteleostomi</taxon>
        <taxon>Actinopterygii</taxon>
        <taxon>Neopterygii</taxon>
        <taxon>Teleostei</taxon>
        <taxon>Protacanthopterygii</taxon>
        <taxon>Esociformes</taxon>
        <taxon>Umbridae</taxon>
        <taxon>Dallia</taxon>
    </lineage>
</organism>
<accession>A0ACC2HF46</accession>
<dbReference type="Proteomes" id="UP001157502">
    <property type="component" value="Chromosome 2"/>
</dbReference>
<keyword evidence="2" id="KW-1185">Reference proteome</keyword>
<protein>
    <submittedName>
        <fullName evidence="1">Uncharacterized protein</fullName>
    </submittedName>
</protein>
<gene>
    <name evidence="1" type="ORF">DPEC_G00017560</name>
</gene>
<evidence type="ECO:0000313" key="2">
    <source>
        <dbReference type="Proteomes" id="UP001157502"/>
    </source>
</evidence>
<reference evidence="1" key="1">
    <citation type="submission" date="2021-05" db="EMBL/GenBank/DDBJ databases">
        <authorList>
            <person name="Pan Q."/>
            <person name="Jouanno E."/>
            <person name="Zahm M."/>
            <person name="Klopp C."/>
            <person name="Cabau C."/>
            <person name="Louis A."/>
            <person name="Berthelot C."/>
            <person name="Parey E."/>
            <person name="Roest Crollius H."/>
            <person name="Montfort J."/>
            <person name="Robinson-Rechavi M."/>
            <person name="Bouchez O."/>
            <person name="Lampietro C."/>
            <person name="Lopez Roques C."/>
            <person name="Donnadieu C."/>
            <person name="Postlethwait J."/>
            <person name="Bobe J."/>
            <person name="Dillon D."/>
            <person name="Chandos A."/>
            <person name="von Hippel F."/>
            <person name="Guiguen Y."/>
        </authorList>
    </citation>
    <scope>NUCLEOTIDE SEQUENCE</scope>
    <source>
        <strain evidence="1">YG-Jan2019</strain>
    </source>
</reference>
<comment type="caution">
    <text evidence="1">The sequence shown here is derived from an EMBL/GenBank/DDBJ whole genome shotgun (WGS) entry which is preliminary data.</text>
</comment>
<name>A0ACC2HF46_DALPE</name>
<dbReference type="EMBL" id="CM055729">
    <property type="protein sequence ID" value="KAJ8014623.1"/>
    <property type="molecule type" value="Genomic_DNA"/>
</dbReference>
<sequence>MEKSLDQKQSVLDHLYEFLIAKQVTPCSGGGKTLAASRHWLHWPGGFSLLPLHLSLVRGYLALWGPSIKIGGAL</sequence>
<proteinExistence type="predicted"/>